<reference evidence="1 2" key="1">
    <citation type="submission" date="2024-08" db="EMBL/GenBank/DDBJ databases">
        <authorList>
            <person name="Cucini C."/>
            <person name="Frati F."/>
        </authorList>
    </citation>
    <scope>NUCLEOTIDE SEQUENCE [LARGE SCALE GENOMIC DNA]</scope>
</reference>
<keyword evidence="2" id="KW-1185">Reference proteome</keyword>
<dbReference type="Gene3D" id="3.80.10.10">
    <property type="entry name" value="Ribonuclease Inhibitor"/>
    <property type="match status" value="1"/>
</dbReference>
<proteinExistence type="predicted"/>
<dbReference type="Proteomes" id="UP001642540">
    <property type="component" value="Unassembled WGS sequence"/>
</dbReference>
<name>A0ABP1PVI3_9HEXA</name>
<dbReference type="InterPro" id="IPR032675">
    <property type="entry name" value="LRR_dom_sf"/>
</dbReference>
<protein>
    <recommendedName>
        <fullName evidence="3">F-box domain-containing protein</fullName>
    </recommendedName>
</protein>
<sequence length="584" mass="67257">MVRLINALPKSIINLTLKYPCDSKTQTFLKDNIEDLQPCPNLKCLTISYECIFYPELLSKVLMNPGGGIELLALSFVITDYNLNYVNGEIDVLFGKYPGLQTVELQQPNRLNETLFDSAFYENQRMEVAMDLKNTNTKTIKDLPEEVIRPLLGNLKGPEDLKNAWNTCILWNDILDERKQEFLLPNILPHLQAYLSKGDIYNCRKVSKSWKEGVDSFLQTTKSRTFITSICSVDDFQKFRSVMRYPDDRSPFPSGRFMFGKLVRDNFLVEDEESESDRLYRMFPLLASKFGNHIYQLIYCFGGSCSVSPHQLQAIPKYLSNLRDLMFVEELGGSAQPESVREIFEGFPTEGLNMKKLTTFRCYIYNGAPVMKAILKQYGSKLERLHCFGGCLSAEMFNGNQLSDLTILKVWRCNFSLFENNYTIFSGLFLKVLKLEFTDDFIGDHKMVRLINALPKSIINLILRYAYDSRPEACLNENFEDLQPCPNLKFLTISSRFLNKPAVLTKFLIKIGGGVEHLKFSCQSYIMDFHRDLNSSYANWIAKVLFGKCPRLQSIEFQKPNRPEDFLFDSVVKIHRISRSNVVP</sequence>
<gene>
    <name evidence="1" type="ORF">ODALV1_LOCUS4290</name>
</gene>
<comment type="caution">
    <text evidence="1">The sequence shown here is derived from an EMBL/GenBank/DDBJ whole genome shotgun (WGS) entry which is preliminary data.</text>
</comment>
<organism evidence="1 2">
    <name type="scientific">Orchesella dallaii</name>
    <dbReference type="NCBI Taxonomy" id="48710"/>
    <lineage>
        <taxon>Eukaryota</taxon>
        <taxon>Metazoa</taxon>
        <taxon>Ecdysozoa</taxon>
        <taxon>Arthropoda</taxon>
        <taxon>Hexapoda</taxon>
        <taxon>Collembola</taxon>
        <taxon>Entomobryomorpha</taxon>
        <taxon>Entomobryoidea</taxon>
        <taxon>Orchesellidae</taxon>
        <taxon>Orchesellinae</taxon>
        <taxon>Orchesella</taxon>
    </lineage>
</organism>
<evidence type="ECO:0008006" key="3">
    <source>
        <dbReference type="Google" id="ProtNLM"/>
    </source>
</evidence>
<evidence type="ECO:0000313" key="2">
    <source>
        <dbReference type="Proteomes" id="UP001642540"/>
    </source>
</evidence>
<dbReference type="EMBL" id="CAXLJM020000013">
    <property type="protein sequence ID" value="CAL8079139.1"/>
    <property type="molecule type" value="Genomic_DNA"/>
</dbReference>
<dbReference type="SUPFAM" id="SSF52047">
    <property type="entry name" value="RNI-like"/>
    <property type="match status" value="1"/>
</dbReference>
<evidence type="ECO:0000313" key="1">
    <source>
        <dbReference type="EMBL" id="CAL8079139.1"/>
    </source>
</evidence>
<accession>A0ABP1PVI3</accession>